<feature type="domain" description="Uncharacterized protein YyaB-like PH" evidence="2">
    <location>
        <begin position="60"/>
        <end position="134"/>
    </location>
</feature>
<organism evidence="3 5">
    <name type="scientific">Acinetobacter indicus</name>
    <dbReference type="NCBI Taxonomy" id="756892"/>
    <lineage>
        <taxon>Bacteria</taxon>
        <taxon>Pseudomonadati</taxon>
        <taxon>Pseudomonadota</taxon>
        <taxon>Gammaproteobacteria</taxon>
        <taxon>Moraxellales</taxon>
        <taxon>Moraxellaceae</taxon>
        <taxon>Acinetobacter</taxon>
    </lineage>
</organism>
<feature type="transmembrane region" description="Helical" evidence="1">
    <location>
        <begin position="12"/>
        <end position="32"/>
    </location>
</feature>
<evidence type="ECO:0000259" key="2">
    <source>
        <dbReference type="Pfam" id="PF06713"/>
    </source>
</evidence>
<dbReference type="AlphaFoldDB" id="A0A6C0YG00"/>
<dbReference type="GO" id="GO:0030153">
    <property type="term" value="P:bacteriocin immunity"/>
    <property type="evidence" value="ECO:0007669"/>
    <property type="project" value="InterPro"/>
</dbReference>
<dbReference type="Proteomes" id="UP000503440">
    <property type="component" value="Chromosome"/>
</dbReference>
<dbReference type="EMBL" id="CP044455">
    <property type="protein sequence ID" value="QIC71342.1"/>
    <property type="molecule type" value="Genomic_DNA"/>
</dbReference>
<name>A0A6C0YG00_9GAMM</name>
<dbReference type="Proteomes" id="UP000593812">
    <property type="component" value="Chromosome"/>
</dbReference>
<dbReference type="Pfam" id="PF06713">
    <property type="entry name" value="bPH_4"/>
    <property type="match status" value="1"/>
</dbReference>
<sequence length="138" mass="15940">MQKFRSKIDWWVLAFLICMTGLLVQLLLTMQAKGTMQAYPVHTAVYLLTIVVIWWPVWNTRYRVSEDCLTIRCLFLSWRIPLAQIQKVSPTNNSVASPAMSLKRLKIDYQQDGVNKFVLVSPRHPEQFCAAIKQPLSS</sequence>
<dbReference type="GeneID" id="69467630"/>
<evidence type="ECO:0000313" key="5">
    <source>
        <dbReference type="Proteomes" id="UP000503440"/>
    </source>
</evidence>
<evidence type="ECO:0000313" key="6">
    <source>
        <dbReference type="Proteomes" id="UP000593812"/>
    </source>
</evidence>
<evidence type="ECO:0000256" key="1">
    <source>
        <dbReference type="SAM" id="Phobius"/>
    </source>
</evidence>
<dbReference type="InterPro" id="IPR009589">
    <property type="entry name" value="PH_YyaB-like"/>
</dbReference>
<reference evidence="4 6" key="2">
    <citation type="submission" date="2020-02" db="EMBL/GenBank/DDBJ databases">
        <title>Tigecycline-resistant Acinetobacter species from pigs and migratory birds.</title>
        <authorList>
            <person name="Chen C."/>
            <person name="Sun J."/>
            <person name="Liao X.-P."/>
            <person name="Liu Y.-H."/>
        </authorList>
    </citation>
    <scope>NUCLEOTIDE SEQUENCE [LARGE SCALE GENOMIC DNA]</scope>
    <source>
        <strain evidence="4 6">C15_T</strain>
    </source>
</reference>
<evidence type="ECO:0000313" key="3">
    <source>
        <dbReference type="EMBL" id="QIC71342.1"/>
    </source>
</evidence>
<keyword evidence="1" id="KW-0812">Transmembrane</keyword>
<reference evidence="3 5" key="1">
    <citation type="submission" date="2019-09" db="EMBL/GenBank/DDBJ databases">
        <title>Non-baumannii Acinetobacter spp. carrying blaNDM-1 isolated in China.</title>
        <authorList>
            <person name="Cui C."/>
            <person name="Chen C."/>
            <person name="Sun J."/>
            <person name="Liu Y."/>
        </authorList>
    </citation>
    <scope>NUCLEOTIDE SEQUENCE [LARGE SCALE GENOMIC DNA]</scope>
    <source>
        <strain evidence="3 5">B18</strain>
    </source>
</reference>
<proteinExistence type="predicted"/>
<accession>A0A6C0YG00</accession>
<protein>
    <submittedName>
        <fullName evidence="3">PH domain-containing protein</fullName>
    </submittedName>
</protein>
<dbReference type="EMBL" id="CP048654">
    <property type="protein sequence ID" value="QOW42543.1"/>
    <property type="molecule type" value="Genomic_DNA"/>
</dbReference>
<feature type="transmembrane region" description="Helical" evidence="1">
    <location>
        <begin position="38"/>
        <end position="57"/>
    </location>
</feature>
<keyword evidence="1" id="KW-0472">Membrane</keyword>
<gene>
    <name evidence="3" type="ORF">FSC09_13520</name>
    <name evidence="4" type="ORF">G0027_06560</name>
</gene>
<evidence type="ECO:0000313" key="4">
    <source>
        <dbReference type="EMBL" id="QOW42543.1"/>
    </source>
</evidence>
<dbReference type="RefSeq" id="WP_005181729.1">
    <property type="nucleotide sequence ID" value="NZ_CAXNYR010000011.1"/>
</dbReference>
<keyword evidence="1" id="KW-1133">Transmembrane helix</keyword>